<feature type="region of interest" description="Disordered" evidence="7">
    <location>
        <begin position="1"/>
        <end position="39"/>
    </location>
</feature>
<feature type="transmembrane region" description="Helical" evidence="6">
    <location>
        <begin position="356"/>
        <end position="377"/>
    </location>
</feature>
<gene>
    <name evidence="8" type="ORF">BN869_000012746_1</name>
</gene>
<dbReference type="SUPFAM" id="SSF118215">
    <property type="entry name" value="Proton glutamate symport protein"/>
    <property type="match status" value="1"/>
</dbReference>
<dbReference type="GO" id="GO:0015501">
    <property type="term" value="F:glutamate:sodium symporter activity"/>
    <property type="evidence" value="ECO:0007669"/>
    <property type="project" value="TreeGrafter"/>
</dbReference>
<feature type="transmembrane region" description="Helical" evidence="6">
    <location>
        <begin position="317"/>
        <end position="336"/>
    </location>
</feature>
<reference evidence="8" key="1">
    <citation type="submission" date="2015-01" db="EMBL/GenBank/DDBJ databases">
        <authorList>
            <person name="Durling Mikael"/>
        </authorList>
    </citation>
    <scope>NUCLEOTIDE SEQUENCE</scope>
</reference>
<feature type="transmembrane region" description="Helical" evidence="6">
    <location>
        <begin position="412"/>
        <end position="439"/>
    </location>
</feature>
<evidence type="ECO:0000313" key="8">
    <source>
        <dbReference type="EMBL" id="CEO56688.1"/>
    </source>
</evidence>
<feature type="transmembrane region" description="Helical" evidence="6">
    <location>
        <begin position="139"/>
        <end position="160"/>
    </location>
</feature>
<evidence type="ECO:0000256" key="5">
    <source>
        <dbReference type="ARBA" id="ARBA00023136"/>
    </source>
</evidence>
<evidence type="ECO:0000256" key="2">
    <source>
        <dbReference type="ARBA" id="ARBA00022448"/>
    </source>
</evidence>
<dbReference type="InterPro" id="IPR036458">
    <property type="entry name" value="Na:dicarbo_symporter_sf"/>
</dbReference>
<proteinExistence type="inferred from homology"/>
<protein>
    <recommendedName>
        <fullName evidence="6">Amino acid transporter</fullName>
    </recommendedName>
</protein>
<dbReference type="GO" id="GO:0005886">
    <property type="term" value="C:plasma membrane"/>
    <property type="evidence" value="ECO:0007669"/>
    <property type="project" value="TreeGrafter"/>
</dbReference>
<dbReference type="AlphaFoldDB" id="A0A0B7KGH5"/>
<dbReference type="GO" id="GO:0005313">
    <property type="term" value="F:L-glutamate transmembrane transporter activity"/>
    <property type="evidence" value="ECO:0007669"/>
    <property type="project" value="TreeGrafter"/>
</dbReference>
<feature type="transmembrane region" description="Helical" evidence="6">
    <location>
        <begin position="389"/>
        <end position="406"/>
    </location>
</feature>
<dbReference type="GO" id="GO:0015175">
    <property type="term" value="F:neutral L-amino acid transmembrane transporter activity"/>
    <property type="evidence" value="ECO:0007669"/>
    <property type="project" value="TreeGrafter"/>
</dbReference>
<organism evidence="8">
    <name type="scientific">Bionectria ochroleuca</name>
    <name type="common">Gliocladium roseum</name>
    <dbReference type="NCBI Taxonomy" id="29856"/>
    <lineage>
        <taxon>Eukaryota</taxon>
        <taxon>Fungi</taxon>
        <taxon>Dikarya</taxon>
        <taxon>Ascomycota</taxon>
        <taxon>Pezizomycotina</taxon>
        <taxon>Sordariomycetes</taxon>
        <taxon>Hypocreomycetidae</taxon>
        <taxon>Hypocreales</taxon>
        <taxon>Bionectriaceae</taxon>
        <taxon>Clonostachys</taxon>
    </lineage>
</organism>
<comment type="subcellular location">
    <subcellularLocation>
        <location evidence="1 6">Membrane</location>
        <topology evidence="1 6">Multi-pass membrane protein</topology>
    </subcellularLocation>
</comment>
<keyword evidence="6" id="KW-0769">Symport</keyword>
<evidence type="ECO:0000256" key="7">
    <source>
        <dbReference type="SAM" id="MobiDB-lite"/>
    </source>
</evidence>
<dbReference type="PRINTS" id="PR00173">
    <property type="entry name" value="EDTRNSPORT"/>
</dbReference>
<dbReference type="Gene3D" id="1.10.3860.10">
    <property type="entry name" value="Sodium:dicarboxylate symporter"/>
    <property type="match status" value="1"/>
</dbReference>
<dbReference type="PANTHER" id="PTHR11958:SF63">
    <property type="entry name" value="AMINO ACID TRANSPORTER"/>
    <property type="match status" value="1"/>
</dbReference>
<dbReference type="InterPro" id="IPR001991">
    <property type="entry name" value="Na-dicarboxylate_symporter"/>
</dbReference>
<feature type="transmembrane region" description="Helical" evidence="6">
    <location>
        <begin position="58"/>
        <end position="79"/>
    </location>
</feature>
<evidence type="ECO:0000256" key="1">
    <source>
        <dbReference type="ARBA" id="ARBA00004141"/>
    </source>
</evidence>
<keyword evidence="4 6" id="KW-1133">Transmembrane helix</keyword>
<dbReference type="Pfam" id="PF00375">
    <property type="entry name" value="SDF"/>
    <property type="match status" value="1"/>
</dbReference>
<evidence type="ECO:0000256" key="3">
    <source>
        <dbReference type="ARBA" id="ARBA00022692"/>
    </source>
</evidence>
<keyword evidence="2 6" id="KW-0813">Transport</keyword>
<feature type="transmembrane region" description="Helical" evidence="6">
    <location>
        <begin position="246"/>
        <end position="267"/>
    </location>
</feature>
<feature type="transmembrane region" description="Helical" evidence="6">
    <location>
        <begin position="202"/>
        <end position="225"/>
    </location>
</feature>
<keyword evidence="3 6" id="KW-0812">Transmembrane</keyword>
<keyword evidence="5 6" id="KW-0472">Membrane</keyword>
<accession>A0A0B7KGH5</accession>
<dbReference type="EMBL" id="CDPU01000072">
    <property type="protein sequence ID" value="CEO56688.1"/>
    <property type="molecule type" value="Genomic_DNA"/>
</dbReference>
<evidence type="ECO:0000256" key="6">
    <source>
        <dbReference type="RuleBase" id="RU361216"/>
    </source>
</evidence>
<comment type="similarity">
    <text evidence="6">Belongs to the dicarboxylate/amino acid:cation symporter (DAACS) (TC 2.A.23) family.</text>
</comment>
<evidence type="ECO:0000256" key="4">
    <source>
        <dbReference type="ARBA" id="ARBA00022989"/>
    </source>
</evidence>
<dbReference type="InterPro" id="IPR050746">
    <property type="entry name" value="DAACS"/>
</dbReference>
<sequence length="490" mass="53335">MADSRTSATEVVDDKKIHHRSSFTPPQEQPPPLDLTTSAEDENIKKPWYRRWMEPGHVSQIIVAAAIALAIGLGVSAGVGSDNIPEAAIVILEIPGRLWLRALQAAVIPMIVCAMILAIQSLREITSGGKVLGRWTVGYYVLTTVFAIAFSIVMTSQVWAPLMQVSDIEDPEKPNKAWTDGSDRKPHDIVQTLFDTLVPSNVFGAFANNELLSVLVVAIVVGYLIKPGNSSILHAVNEVNDMIARVIAFLIKIAPLGVFHLILPNMFKLDIEEVGTNLGILIGGSISSMLIHLWIILPIIYFAFVRKNPYPVWLKSSKAWITAWGTASSAGTMPLTLRVCRERGNPDVVVDFAVPLGTLINMDGTSIYFPMVVVFLAETSGKSLNPGEYILLVLLSTLCAIGTTPIPSSSLVLTVMIATSLGIDNQGMFGVVVAIDWFIDRFRTMVNVSGDIFACGILSKVTGLRDPEPVNHDEIVQVQSNDIRSNDDRV</sequence>
<name>A0A0B7KGH5_BIOOC</name>
<feature type="transmembrane region" description="Helical" evidence="6">
    <location>
        <begin position="99"/>
        <end position="119"/>
    </location>
</feature>
<feature type="transmembrane region" description="Helical" evidence="6">
    <location>
        <begin position="279"/>
        <end position="305"/>
    </location>
</feature>
<dbReference type="PANTHER" id="PTHR11958">
    <property type="entry name" value="SODIUM/DICARBOXYLATE SYMPORTER-RELATED"/>
    <property type="match status" value="1"/>
</dbReference>